<reference evidence="3" key="1">
    <citation type="submission" date="2022-11" db="UniProtKB">
        <authorList>
            <consortium name="WormBaseParasite"/>
        </authorList>
    </citation>
    <scope>IDENTIFICATION</scope>
</reference>
<dbReference type="Proteomes" id="UP000887563">
    <property type="component" value="Unplaced"/>
</dbReference>
<dbReference type="AlphaFoldDB" id="A0A914KIG7"/>
<dbReference type="WBParaSite" id="Minc3s00018g01169">
    <property type="protein sequence ID" value="Minc3s00018g01169"/>
    <property type="gene ID" value="Minc3s00018g01169"/>
</dbReference>
<accession>A0A914KIG7</accession>
<evidence type="ECO:0000313" key="3">
    <source>
        <dbReference type="WBParaSite" id="Minc3s00018g01169"/>
    </source>
</evidence>
<keyword evidence="1" id="KW-0812">Transmembrane</keyword>
<proteinExistence type="predicted"/>
<organism evidence="2 3">
    <name type="scientific">Meloidogyne incognita</name>
    <name type="common">Southern root-knot nematode worm</name>
    <name type="synonym">Oxyuris incognita</name>
    <dbReference type="NCBI Taxonomy" id="6306"/>
    <lineage>
        <taxon>Eukaryota</taxon>
        <taxon>Metazoa</taxon>
        <taxon>Ecdysozoa</taxon>
        <taxon>Nematoda</taxon>
        <taxon>Chromadorea</taxon>
        <taxon>Rhabditida</taxon>
        <taxon>Tylenchina</taxon>
        <taxon>Tylenchomorpha</taxon>
        <taxon>Tylenchoidea</taxon>
        <taxon>Meloidogynidae</taxon>
        <taxon>Meloidogyninae</taxon>
        <taxon>Meloidogyne</taxon>
        <taxon>Meloidogyne incognita group</taxon>
    </lineage>
</organism>
<name>A0A914KIG7_MELIC</name>
<protein>
    <submittedName>
        <fullName evidence="3">Candidate secreted effector</fullName>
    </submittedName>
</protein>
<feature type="transmembrane region" description="Helical" evidence="1">
    <location>
        <begin position="12"/>
        <end position="30"/>
    </location>
</feature>
<keyword evidence="1" id="KW-0472">Membrane</keyword>
<keyword evidence="2" id="KW-1185">Reference proteome</keyword>
<keyword evidence="1" id="KW-1133">Transmembrane helix</keyword>
<sequence length="54" mass="6102">MSPSCCFVVTLLDSPGIVIFFVVFVITPAARRAPIISRQSFRQWLTTNWMVGKN</sequence>
<evidence type="ECO:0000256" key="1">
    <source>
        <dbReference type="SAM" id="Phobius"/>
    </source>
</evidence>
<evidence type="ECO:0000313" key="2">
    <source>
        <dbReference type="Proteomes" id="UP000887563"/>
    </source>
</evidence>